<dbReference type="Proteomes" id="UP000054047">
    <property type="component" value="Unassembled WGS sequence"/>
</dbReference>
<accession>A0A0C2CNF3</accession>
<protein>
    <submittedName>
        <fullName evidence="1">Uncharacterized protein</fullName>
    </submittedName>
</protein>
<sequence>MPRQPPRDENQQLQLMNSINTMVKNGQFTSQLANVIFALCAQLKTSGINLEQTHRSKLSLSGCNNRQLSVTQSKHFRRTQQSVCLSSPGVLPRQRTVRDAMQAEDYGAGRTSCHALEEQLGT</sequence>
<proteinExistence type="predicted"/>
<dbReference type="OrthoDB" id="6357832at2759"/>
<dbReference type="EMBL" id="KN733351">
    <property type="protein sequence ID" value="KIH58243.1"/>
    <property type="molecule type" value="Genomic_DNA"/>
</dbReference>
<name>A0A0C2CNF3_9BILA</name>
<keyword evidence="2" id="KW-1185">Reference proteome</keyword>
<evidence type="ECO:0000313" key="2">
    <source>
        <dbReference type="Proteomes" id="UP000054047"/>
    </source>
</evidence>
<reference evidence="1 2" key="1">
    <citation type="submission" date="2013-12" db="EMBL/GenBank/DDBJ databases">
        <title>Draft genome of the parsitic nematode Ancylostoma duodenale.</title>
        <authorList>
            <person name="Mitreva M."/>
        </authorList>
    </citation>
    <scope>NUCLEOTIDE SEQUENCE [LARGE SCALE GENOMIC DNA]</scope>
    <source>
        <strain evidence="1 2">Zhejiang</strain>
    </source>
</reference>
<evidence type="ECO:0000313" key="1">
    <source>
        <dbReference type="EMBL" id="KIH58243.1"/>
    </source>
</evidence>
<gene>
    <name evidence="1" type="ORF">ANCDUO_11553</name>
</gene>
<organism evidence="1 2">
    <name type="scientific">Ancylostoma duodenale</name>
    <dbReference type="NCBI Taxonomy" id="51022"/>
    <lineage>
        <taxon>Eukaryota</taxon>
        <taxon>Metazoa</taxon>
        <taxon>Ecdysozoa</taxon>
        <taxon>Nematoda</taxon>
        <taxon>Chromadorea</taxon>
        <taxon>Rhabditida</taxon>
        <taxon>Rhabditina</taxon>
        <taxon>Rhabditomorpha</taxon>
        <taxon>Strongyloidea</taxon>
        <taxon>Ancylostomatidae</taxon>
        <taxon>Ancylostomatinae</taxon>
        <taxon>Ancylostoma</taxon>
    </lineage>
</organism>
<dbReference type="AlphaFoldDB" id="A0A0C2CNF3"/>